<gene>
    <name evidence="5" type="ORF">CryarDRAFT_0153</name>
</gene>
<evidence type="ECO:0000313" key="5">
    <source>
        <dbReference type="EMBL" id="EXG79130.1"/>
    </source>
</evidence>
<reference evidence="5 6" key="1">
    <citation type="submission" date="2013-07" db="EMBL/GenBank/DDBJ databases">
        <authorList>
            <consortium name="DOE Joint Genome Institute"/>
            <person name="Eisen J."/>
            <person name="Huntemann M."/>
            <person name="Han J."/>
            <person name="Chen A."/>
            <person name="Kyrpides N."/>
            <person name="Mavromatis K."/>
            <person name="Markowitz V."/>
            <person name="Palaniappan K."/>
            <person name="Ivanova N."/>
            <person name="Schaumberg A."/>
            <person name="Pati A."/>
            <person name="Liolios K."/>
            <person name="Nordberg H.P."/>
            <person name="Cantor M.N."/>
            <person name="Hua S.X."/>
            <person name="Woyke T."/>
        </authorList>
    </citation>
    <scope>NUCLEOTIDE SEQUENCE [LARGE SCALE GENOMIC DNA]</scope>
    <source>
        <strain evidence="5 6">DSM 44712</strain>
    </source>
</reference>
<evidence type="ECO:0000256" key="2">
    <source>
        <dbReference type="ARBA" id="ARBA00023285"/>
    </source>
</evidence>
<dbReference type="GO" id="GO:0005829">
    <property type="term" value="C:cytosol"/>
    <property type="evidence" value="ECO:0007669"/>
    <property type="project" value="TreeGrafter"/>
</dbReference>
<dbReference type="GO" id="GO:0046653">
    <property type="term" value="P:tetrahydrofolate metabolic process"/>
    <property type="evidence" value="ECO:0007669"/>
    <property type="project" value="TreeGrafter"/>
</dbReference>
<dbReference type="Gene3D" id="1.10.1240.10">
    <property type="entry name" value="Methionine synthase domain"/>
    <property type="match status" value="1"/>
</dbReference>
<dbReference type="InterPro" id="IPR050554">
    <property type="entry name" value="Met_Synthase/Corrinoid"/>
</dbReference>
<keyword evidence="2" id="KW-0170">Cobalt</keyword>
<dbReference type="AlphaFoldDB" id="A0A010YFX4"/>
<sequence length="336" mass="35279">MTYVSDEARENFAKALDAADRRLAVELVSELLNDGVDPLDLLLDLITPAQQIVGERWQSGEYTVAQEHAATAVSEAAVGTVGAWIPEAEQPVGYAVVACAEREWHALAARIVTESLRHLGWRTTYLGASTPAHHLAGYLHRLDPDVVAVSCSMPAALPAARRIIEAASEAGIPTLAGGRAFGRGPSRALALGASGWAASPREAAGVLTELRPIVEPVPALAHAGADEQAELLLRNRELAARVLKEWLVALEGIGADCLAGLDAEADYAVDHALHALAAALLTDDVTVLVEGREWLTTLLAARGCHADAVPQLWTVLSRVAGSQLPVASKLLGQAGA</sequence>
<comment type="caution">
    <text evidence="5">The sequence shown here is derived from an EMBL/GenBank/DDBJ whole genome shotgun (WGS) entry which is preliminary data.</text>
</comment>
<protein>
    <submittedName>
        <fullName evidence="5">Putative cobalamin binding protein</fullName>
    </submittedName>
</protein>
<dbReference type="PROSITE" id="PS51337">
    <property type="entry name" value="B12_BINDING_NTER"/>
    <property type="match status" value="1"/>
</dbReference>
<dbReference type="SUPFAM" id="SSF52242">
    <property type="entry name" value="Cobalamin (vitamin B12)-binding domain"/>
    <property type="match status" value="1"/>
</dbReference>
<feature type="domain" description="B12-binding N-terminal" evidence="4">
    <location>
        <begin position="1"/>
        <end position="93"/>
    </location>
</feature>
<dbReference type="PANTHER" id="PTHR45833">
    <property type="entry name" value="METHIONINE SYNTHASE"/>
    <property type="match status" value="1"/>
</dbReference>
<keyword evidence="6" id="KW-1185">Reference proteome</keyword>
<accession>A0A010YFX4</accession>
<dbReference type="HOGENOM" id="CLU_069063_0_0_11"/>
<keyword evidence="1" id="KW-0479">Metal-binding</keyword>
<dbReference type="InterPro" id="IPR036594">
    <property type="entry name" value="Meth_synthase_dom"/>
</dbReference>
<dbReference type="GO" id="GO:0008705">
    <property type="term" value="F:methionine synthase activity"/>
    <property type="evidence" value="ECO:0007669"/>
    <property type="project" value="TreeGrafter"/>
</dbReference>
<dbReference type="OrthoDB" id="3782345at2"/>
<dbReference type="Pfam" id="PF02607">
    <property type="entry name" value="B12-binding_2"/>
    <property type="match status" value="1"/>
</dbReference>
<evidence type="ECO:0000259" key="3">
    <source>
        <dbReference type="PROSITE" id="PS51332"/>
    </source>
</evidence>
<dbReference type="SUPFAM" id="SSF47644">
    <property type="entry name" value="Methionine synthase domain"/>
    <property type="match status" value="1"/>
</dbReference>
<proteinExistence type="predicted"/>
<dbReference type="Gene3D" id="3.40.50.280">
    <property type="entry name" value="Cobalamin-binding domain"/>
    <property type="match status" value="1"/>
</dbReference>
<dbReference type="InterPro" id="IPR036724">
    <property type="entry name" value="Cobalamin-bd_sf"/>
</dbReference>
<dbReference type="InterPro" id="IPR006158">
    <property type="entry name" value="Cobalamin-bd"/>
</dbReference>
<dbReference type="Proteomes" id="UP000021053">
    <property type="component" value="Unassembled WGS sequence"/>
</dbReference>
<dbReference type="PROSITE" id="PS51332">
    <property type="entry name" value="B12_BINDING"/>
    <property type="match status" value="1"/>
</dbReference>
<organism evidence="5 6">
    <name type="scientific">Cryptosporangium arvum DSM 44712</name>
    <dbReference type="NCBI Taxonomy" id="927661"/>
    <lineage>
        <taxon>Bacteria</taxon>
        <taxon>Bacillati</taxon>
        <taxon>Actinomycetota</taxon>
        <taxon>Actinomycetes</taxon>
        <taxon>Cryptosporangiales</taxon>
        <taxon>Cryptosporangiaceae</taxon>
        <taxon>Cryptosporangium</taxon>
    </lineage>
</organism>
<dbReference type="Pfam" id="PF02310">
    <property type="entry name" value="B12-binding"/>
    <property type="match status" value="1"/>
</dbReference>
<dbReference type="PANTHER" id="PTHR45833:SF1">
    <property type="entry name" value="METHIONINE SYNTHASE"/>
    <property type="match status" value="1"/>
</dbReference>
<dbReference type="RefSeq" id="WP_035847584.1">
    <property type="nucleotide sequence ID" value="NZ_KK073874.1"/>
</dbReference>
<dbReference type="GO" id="GO:0046872">
    <property type="term" value="F:metal ion binding"/>
    <property type="evidence" value="ECO:0007669"/>
    <property type="project" value="UniProtKB-KW"/>
</dbReference>
<evidence type="ECO:0000259" key="4">
    <source>
        <dbReference type="PROSITE" id="PS51337"/>
    </source>
</evidence>
<name>A0A010YFX4_9ACTN</name>
<dbReference type="GO" id="GO:0031419">
    <property type="term" value="F:cobalamin binding"/>
    <property type="evidence" value="ECO:0007669"/>
    <property type="project" value="InterPro"/>
</dbReference>
<feature type="domain" description="B12-binding" evidence="3">
    <location>
        <begin position="92"/>
        <end position="224"/>
    </location>
</feature>
<evidence type="ECO:0000256" key="1">
    <source>
        <dbReference type="ARBA" id="ARBA00022723"/>
    </source>
</evidence>
<dbReference type="GO" id="GO:0050667">
    <property type="term" value="P:homocysteine metabolic process"/>
    <property type="evidence" value="ECO:0007669"/>
    <property type="project" value="TreeGrafter"/>
</dbReference>
<dbReference type="InterPro" id="IPR003759">
    <property type="entry name" value="Cbl-bd_cap"/>
</dbReference>
<evidence type="ECO:0000313" key="6">
    <source>
        <dbReference type="Proteomes" id="UP000021053"/>
    </source>
</evidence>
<dbReference type="SMART" id="SM01018">
    <property type="entry name" value="B12-binding_2"/>
    <property type="match status" value="1"/>
</dbReference>
<dbReference type="EMBL" id="JFBT01000001">
    <property type="protein sequence ID" value="EXG79130.1"/>
    <property type="molecule type" value="Genomic_DNA"/>
</dbReference>